<evidence type="ECO:0000259" key="4">
    <source>
        <dbReference type="PROSITE" id="PS50868"/>
    </source>
</evidence>
<dbReference type="SUPFAM" id="SSF82199">
    <property type="entry name" value="SET domain"/>
    <property type="match status" value="1"/>
</dbReference>
<evidence type="ECO:0000256" key="2">
    <source>
        <dbReference type="ARBA" id="ARBA00022679"/>
    </source>
</evidence>
<gene>
    <name evidence="5" type="ORF">PILCRDRAFT_7382</name>
</gene>
<dbReference type="PANTHER" id="PTHR12350">
    <property type="entry name" value="HISTONE-LYSINE N-METHYLTRANSFERASE-RELATED"/>
    <property type="match status" value="1"/>
</dbReference>
<accession>A0A0C3BZX4</accession>
<name>A0A0C3BZX4_PILCF</name>
<dbReference type="PANTHER" id="PTHR12350:SF19">
    <property type="entry name" value="SET DOMAIN-CONTAINING PROTEIN"/>
    <property type="match status" value="1"/>
</dbReference>
<keyword evidence="6" id="KW-1185">Reference proteome</keyword>
<dbReference type="EMBL" id="KN832992">
    <property type="protein sequence ID" value="KIM82932.1"/>
    <property type="molecule type" value="Genomic_DNA"/>
</dbReference>
<dbReference type="GO" id="GO:0032259">
    <property type="term" value="P:methylation"/>
    <property type="evidence" value="ECO:0007669"/>
    <property type="project" value="UniProtKB-KW"/>
</dbReference>
<keyword evidence="3" id="KW-0949">S-adenosyl-L-methionine</keyword>
<keyword evidence="1" id="KW-0489">Methyltransferase</keyword>
<evidence type="ECO:0000256" key="1">
    <source>
        <dbReference type="ARBA" id="ARBA00022603"/>
    </source>
</evidence>
<dbReference type="AlphaFoldDB" id="A0A0C3BZX4"/>
<dbReference type="OrthoDB" id="5984008at2759"/>
<evidence type="ECO:0000313" key="6">
    <source>
        <dbReference type="Proteomes" id="UP000054166"/>
    </source>
</evidence>
<dbReference type="InterPro" id="IPR001214">
    <property type="entry name" value="SET_dom"/>
</dbReference>
<evidence type="ECO:0000256" key="3">
    <source>
        <dbReference type="ARBA" id="ARBA00022691"/>
    </source>
</evidence>
<dbReference type="PROSITE" id="PS50868">
    <property type="entry name" value="POST_SET"/>
    <property type="match status" value="1"/>
</dbReference>
<proteinExistence type="predicted"/>
<evidence type="ECO:0000313" key="5">
    <source>
        <dbReference type="EMBL" id="KIM82932.1"/>
    </source>
</evidence>
<dbReference type="HOGENOM" id="CLU_073382_2_0_1"/>
<organism evidence="5 6">
    <name type="scientific">Piloderma croceum (strain F 1598)</name>
    <dbReference type="NCBI Taxonomy" id="765440"/>
    <lineage>
        <taxon>Eukaryota</taxon>
        <taxon>Fungi</taxon>
        <taxon>Dikarya</taxon>
        <taxon>Basidiomycota</taxon>
        <taxon>Agaricomycotina</taxon>
        <taxon>Agaricomycetes</taxon>
        <taxon>Agaricomycetidae</taxon>
        <taxon>Atheliales</taxon>
        <taxon>Atheliaceae</taxon>
        <taxon>Piloderma</taxon>
    </lineage>
</organism>
<dbReference type="GO" id="GO:0008168">
    <property type="term" value="F:methyltransferase activity"/>
    <property type="evidence" value="ECO:0007669"/>
    <property type="project" value="UniProtKB-KW"/>
</dbReference>
<reference evidence="6" key="2">
    <citation type="submission" date="2015-01" db="EMBL/GenBank/DDBJ databases">
        <title>Evolutionary Origins and Diversification of the Mycorrhizal Mutualists.</title>
        <authorList>
            <consortium name="DOE Joint Genome Institute"/>
            <consortium name="Mycorrhizal Genomics Consortium"/>
            <person name="Kohler A."/>
            <person name="Kuo A."/>
            <person name="Nagy L.G."/>
            <person name="Floudas D."/>
            <person name="Copeland A."/>
            <person name="Barry K.W."/>
            <person name="Cichocki N."/>
            <person name="Veneault-Fourrey C."/>
            <person name="LaButti K."/>
            <person name="Lindquist E.A."/>
            <person name="Lipzen A."/>
            <person name="Lundell T."/>
            <person name="Morin E."/>
            <person name="Murat C."/>
            <person name="Riley R."/>
            <person name="Ohm R."/>
            <person name="Sun H."/>
            <person name="Tunlid A."/>
            <person name="Henrissat B."/>
            <person name="Grigoriev I.V."/>
            <person name="Hibbett D.S."/>
            <person name="Martin F."/>
        </authorList>
    </citation>
    <scope>NUCLEOTIDE SEQUENCE [LARGE SCALE GENOMIC DNA]</scope>
    <source>
        <strain evidence="6">F 1598</strain>
    </source>
</reference>
<keyword evidence="2" id="KW-0808">Transferase</keyword>
<protein>
    <recommendedName>
        <fullName evidence="4">Post-SET domain-containing protein</fullName>
    </recommendedName>
</protein>
<dbReference type="InterPro" id="IPR053201">
    <property type="entry name" value="Flavunoidine_N-MTase"/>
</dbReference>
<dbReference type="Gene3D" id="2.170.270.10">
    <property type="entry name" value="SET domain"/>
    <property type="match status" value="1"/>
</dbReference>
<dbReference type="InParanoid" id="A0A0C3BZX4"/>
<dbReference type="STRING" id="765440.A0A0C3BZX4"/>
<dbReference type="InterPro" id="IPR046341">
    <property type="entry name" value="SET_dom_sf"/>
</dbReference>
<reference evidence="5 6" key="1">
    <citation type="submission" date="2014-04" db="EMBL/GenBank/DDBJ databases">
        <authorList>
            <consortium name="DOE Joint Genome Institute"/>
            <person name="Kuo A."/>
            <person name="Tarkka M."/>
            <person name="Buscot F."/>
            <person name="Kohler A."/>
            <person name="Nagy L.G."/>
            <person name="Floudas D."/>
            <person name="Copeland A."/>
            <person name="Barry K.W."/>
            <person name="Cichocki N."/>
            <person name="Veneault-Fourrey C."/>
            <person name="LaButti K."/>
            <person name="Lindquist E.A."/>
            <person name="Lipzen A."/>
            <person name="Lundell T."/>
            <person name="Morin E."/>
            <person name="Murat C."/>
            <person name="Sun H."/>
            <person name="Tunlid A."/>
            <person name="Henrissat B."/>
            <person name="Grigoriev I.V."/>
            <person name="Hibbett D.S."/>
            <person name="Martin F."/>
            <person name="Nordberg H.P."/>
            <person name="Cantor M.N."/>
            <person name="Hua S.X."/>
        </authorList>
    </citation>
    <scope>NUCLEOTIDE SEQUENCE [LARGE SCALE GENOMIC DNA]</scope>
    <source>
        <strain evidence="5 6">F 1598</strain>
    </source>
</reference>
<feature type="domain" description="Post-SET" evidence="4">
    <location>
        <begin position="118"/>
        <end position="134"/>
    </location>
</feature>
<dbReference type="Pfam" id="PF00856">
    <property type="entry name" value="SET"/>
    <property type="match status" value="1"/>
</dbReference>
<dbReference type="Proteomes" id="UP000054166">
    <property type="component" value="Unassembled WGS sequence"/>
</dbReference>
<dbReference type="InterPro" id="IPR003616">
    <property type="entry name" value="Post-SET_dom"/>
</dbReference>
<sequence length="162" mass="18547">MVKITKESYIPSHPSLFIVDFSSRSLRAQKHFEIGETICFLEAHSKGSDTYTTFQCGPKDRIELRSDLAYVAHSCEPNIAFDLSSHDRSKWHVRAVQDIELGSPLTFFYPSTEWNLAKPFDCRCGARTCLGRVEGAKSLHREALMRRPHVNPWILFDEQACL</sequence>